<dbReference type="STRING" id="52838.A0A4S8IYK7"/>
<dbReference type="Pfam" id="PF10151">
    <property type="entry name" value="TMEM214"/>
    <property type="match status" value="1"/>
</dbReference>
<evidence type="ECO:0000256" key="6">
    <source>
        <dbReference type="ARBA" id="ARBA00022824"/>
    </source>
</evidence>
<evidence type="ECO:0000313" key="13">
    <source>
        <dbReference type="EMBL" id="THU53062.1"/>
    </source>
</evidence>
<accession>A0A4S8IYK7</accession>
<keyword evidence="9" id="KW-0325">Glycoprotein</keyword>
<comment type="subcellular location">
    <subcellularLocation>
        <location evidence="1">Endoplasmic reticulum membrane</location>
        <topology evidence="1">Multi-pass membrane protein</topology>
    </subcellularLocation>
</comment>
<feature type="compositionally biased region" description="Basic and acidic residues" evidence="11">
    <location>
        <begin position="42"/>
        <end position="75"/>
    </location>
</feature>
<gene>
    <name evidence="13" type="ORF">C4D60_Mb10t10480</name>
</gene>
<comment type="similarity">
    <text evidence="2">Belongs to the TMEM214 family.</text>
</comment>
<evidence type="ECO:0000256" key="3">
    <source>
        <dbReference type="ARBA" id="ARBA00011720"/>
    </source>
</evidence>
<feature type="region of interest" description="Disordered" evidence="11">
    <location>
        <begin position="1"/>
        <end position="135"/>
    </location>
</feature>
<keyword evidence="14" id="KW-1185">Reference proteome</keyword>
<dbReference type="GO" id="GO:0005794">
    <property type="term" value="C:Golgi apparatus"/>
    <property type="evidence" value="ECO:0007669"/>
    <property type="project" value="TreeGrafter"/>
</dbReference>
<dbReference type="GO" id="GO:0005789">
    <property type="term" value="C:endoplasmic reticulum membrane"/>
    <property type="evidence" value="ECO:0007669"/>
    <property type="project" value="UniProtKB-SubCell"/>
</dbReference>
<dbReference type="InterPro" id="IPR019308">
    <property type="entry name" value="TMEM214"/>
</dbReference>
<reference evidence="13 14" key="1">
    <citation type="journal article" date="2019" name="Nat. Plants">
        <title>Genome sequencing of Musa balbisiana reveals subgenome evolution and function divergence in polyploid bananas.</title>
        <authorList>
            <person name="Yao X."/>
        </authorList>
    </citation>
    <scope>NUCLEOTIDE SEQUENCE [LARGE SCALE GENOMIC DNA]</scope>
    <source>
        <strain evidence="14">cv. DH-PKW</strain>
        <tissue evidence="13">Leaves</tissue>
    </source>
</reference>
<keyword evidence="4 12" id="KW-0812">Transmembrane</keyword>
<evidence type="ECO:0000256" key="12">
    <source>
        <dbReference type="SAM" id="Phobius"/>
    </source>
</evidence>
<feature type="compositionally biased region" description="Low complexity" evidence="11">
    <location>
        <begin position="76"/>
        <end position="87"/>
    </location>
</feature>
<dbReference type="PANTHER" id="PTHR13448">
    <property type="entry name" value="TRANSMEMBRANE PROTEIN 214"/>
    <property type="match status" value="1"/>
</dbReference>
<sequence length="599" mass="65434">MKDNIDSSSLDGAVTIADPSANHGWQKVTYAKRQRRPQPPADPDRHLPDGLPHPNDRSHVFDSLEEKGRERRRAIESAAAAAAAAEAGGDRSRPAPAASDDEDDDSGAEDVRGAQENGGEAPKKEKQKKPKKPKVTVAEAAAKIDAADLDAFLAEISALYESQQDIQLMRFADFFARSFASVSASQFPWTKLFKESPVAKIADIPLCHISESVCKTSVDWIALKSPEALGNFVLWCLDGILAVLGSQQSAAKGSKKSVQHTPSNSQVAIFVVLAMTLRRKPDTLVNLLPKLRDNPRYQGQEKLPVLVWVIAQASQGDPVVGMYSWAHYLFPVVCGKSQGNPQSRDLVLQLVERILAGPKARAILLNGAVRKGERLVPPTALDLLMQMTFPVPTALVKATERFKAVYPTLKELALAGSPGTKTTKQASQQLLPAAVVAIQQNIPELTKEAADIFIWCLTQNAECYRQWEKLHLENVDASTVVLHKLSSEWKSCASKISPEALRVTLKNLRAKNEEALSQDMNASKLTSIKDADKCCKAILGKLAHHSGYMKGGVFVLVLAVGIYFALFPSLESFDWEKLRVVFSSLQTSVNNFIQPHIGN</sequence>
<evidence type="ECO:0008006" key="15">
    <source>
        <dbReference type="Google" id="ProtNLM"/>
    </source>
</evidence>
<comment type="function">
    <text evidence="10">Critical mediator, in cooperation with CASP4, of endoplasmic reticulum-stress induced apoptosis. Required or the activation of CASP4 following endoplasmic reticulum stress.</text>
</comment>
<keyword evidence="8 12" id="KW-0472">Membrane</keyword>
<comment type="caution">
    <text evidence="13">The sequence shown here is derived from an EMBL/GenBank/DDBJ whole genome shotgun (WGS) entry which is preliminary data.</text>
</comment>
<evidence type="ECO:0000256" key="9">
    <source>
        <dbReference type="ARBA" id="ARBA00023180"/>
    </source>
</evidence>
<dbReference type="Proteomes" id="UP000317650">
    <property type="component" value="Chromosome 10"/>
</dbReference>
<keyword evidence="7 12" id="KW-1133">Transmembrane helix</keyword>
<evidence type="ECO:0000256" key="11">
    <source>
        <dbReference type="SAM" id="MobiDB-lite"/>
    </source>
</evidence>
<protein>
    <recommendedName>
        <fullName evidence="15">Transmembrane protein 214</fullName>
    </recommendedName>
</protein>
<comment type="subunit">
    <text evidence="3">Constitutively interacts with CASP4; required for the localization of procaspase 4 to the ER.</text>
</comment>
<dbReference type="EMBL" id="PYDT01000008">
    <property type="protein sequence ID" value="THU53062.1"/>
    <property type="molecule type" value="Genomic_DNA"/>
</dbReference>
<evidence type="ECO:0000256" key="4">
    <source>
        <dbReference type="ARBA" id="ARBA00022692"/>
    </source>
</evidence>
<name>A0A4S8IYK7_MUSBA</name>
<feature type="compositionally biased region" description="Basic residues" evidence="11">
    <location>
        <begin position="125"/>
        <end position="134"/>
    </location>
</feature>
<dbReference type="PANTHER" id="PTHR13448:SF0">
    <property type="entry name" value="TRANSMEMBRANE PROTEIN 214"/>
    <property type="match status" value="1"/>
</dbReference>
<keyword evidence="6" id="KW-0256">Endoplasmic reticulum</keyword>
<keyword evidence="5" id="KW-0053">Apoptosis</keyword>
<evidence type="ECO:0000313" key="14">
    <source>
        <dbReference type="Proteomes" id="UP000317650"/>
    </source>
</evidence>
<feature type="transmembrane region" description="Helical" evidence="12">
    <location>
        <begin position="551"/>
        <end position="570"/>
    </location>
</feature>
<evidence type="ECO:0000256" key="1">
    <source>
        <dbReference type="ARBA" id="ARBA00004477"/>
    </source>
</evidence>
<evidence type="ECO:0000256" key="7">
    <source>
        <dbReference type="ARBA" id="ARBA00022989"/>
    </source>
</evidence>
<organism evidence="13 14">
    <name type="scientific">Musa balbisiana</name>
    <name type="common">Banana</name>
    <dbReference type="NCBI Taxonomy" id="52838"/>
    <lineage>
        <taxon>Eukaryota</taxon>
        <taxon>Viridiplantae</taxon>
        <taxon>Streptophyta</taxon>
        <taxon>Embryophyta</taxon>
        <taxon>Tracheophyta</taxon>
        <taxon>Spermatophyta</taxon>
        <taxon>Magnoliopsida</taxon>
        <taxon>Liliopsida</taxon>
        <taxon>Zingiberales</taxon>
        <taxon>Musaceae</taxon>
        <taxon>Musa</taxon>
    </lineage>
</organism>
<evidence type="ECO:0000256" key="10">
    <source>
        <dbReference type="ARBA" id="ARBA00024938"/>
    </source>
</evidence>
<evidence type="ECO:0000256" key="5">
    <source>
        <dbReference type="ARBA" id="ARBA00022703"/>
    </source>
</evidence>
<dbReference type="AlphaFoldDB" id="A0A4S8IYK7"/>
<proteinExistence type="inferred from homology"/>
<evidence type="ECO:0000256" key="2">
    <source>
        <dbReference type="ARBA" id="ARBA00007984"/>
    </source>
</evidence>
<evidence type="ECO:0000256" key="8">
    <source>
        <dbReference type="ARBA" id="ARBA00023136"/>
    </source>
</evidence>
<feature type="compositionally biased region" description="Polar residues" evidence="11">
    <location>
        <begin position="1"/>
        <end position="10"/>
    </location>
</feature>
<feature type="compositionally biased region" description="Acidic residues" evidence="11">
    <location>
        <begin position="99"/>
        <end position="108"/>
    </location>
</feature>